<evidence type="ECO:0000313" key="1">
    <source>
        <dbReference type="EMBL" id="JAE28058.1"/>
    </source>
</evidence>
<dbReference type="AlphaFoldDB" id="A0A0A9H5B6"/>
<protein>
    <submittedName>
        <fullName evidence="1">Uncharacterized protein</fullName>
    </submittedName>
</protein>
<name>A0A0A9H5B6_ARUDO</name>
<sequence>MQHMQLAEQCHNSVLNDGLPDLYHYMWHSFRSTFYVFSCGSTISCKPRYGKFC</sequence>
<organism evidence="1">
    <name type="scientific">Arundo donax</name>
    <name type="common">Giant reed</name>
    <name type="synonym">Donax arundinaceus</name>
    <dbReference type="NCBI Taxonomy" id="35708"/>
    <lineage>
        <taxon>Eukaryota</taxon>
        <taxon>Viridiplantae</taxon>
        <taxon>Streptophyta</taxon>
        <taxon>Embryophyta</taxon>
        <taxon>Tracheophyta</taxon>
        <taxon>Spermatophyta</taxon>
        <taxon>Magnoliopsida</taxon>
        <taxon>Liliopsida</taxon>
        <taxon>Poales</taxon>
        <taxon>Poaceae</taxon>
        <taxon>PACMAD clade</taxon>
        <taxon>Arundinoideae</taxon>
        <taxon>Arundineae</taxon>
        <taxon>Arundo</taxon>
    </lineage>
</organism>
<proteinExistence type="predicted"/>
<reference evidence="1" key="2">
    <citation type="journal article" date="2015" name="Data Brief">
        <title>Shoot transcriptome of the giant reed, Arundo donax.</title>
        <authorList>
            <person name="Barrero R.A."/>
            <person name="Guerrero F.D."/>
            <person name="Moolhuijzen P."/>
            <person name="Goolsby J.A."/>
            <person name="Tidwell J."/>
            <person name="Bellgard S.E."/>
            <person name="Bellgard M.I."/>
        </authorList>
    </citation>
    <scope>NUCLEOTIDE SEQUENCE</scope>
    <source>
        <tissue evidence="1">Shoot tissue taken approximately 20 cm above the soil surface</tissue>
    </source>
</reference>
<accession>A0A0A9H5B6</accession>
<dbReference type="EMBL" id="GBRH01169838">
    <property type="protein sequence ID" value="JAE28058.1"/>
    <property type="molecule type" value="Transcribed_RNA"/>
</dbReference>
<reference evidence="1" key="1">
    <citation type="submission" date="2014-09" db="EMBL/GenBank/DDBJ databases">
        <authorList>
            <person name="Magalhaes I.L.F."/>
            <person name="Oliveira U."/>
            <person name="Santos F.R."/>
            <person name="Vidigal T.H.D.A."/>
            <person name="Brescovit A.D."/>
            <person name="Santos A.J."/>
        </authorList>
    </citation>
    <scope>NUCLEOTIDE SEQUENCE</scope>
    <source>
        <tissue evidence="1">Shoot tissue taken approximately 20 cm above the soil surface</tissue>
    </source>
</reference>